<accession>A0A9P8HNM0</accession>
<dbReference type="SUPFAM" id="SSF55486">
    <property type="entry name" value="Metalloproteases ('zincins'), catalytic domain"/>
    <property type="match status" value="1"/>
</dbReference>
<evidence type="ECO:0000256" key="1">
    <source>
        <dbReference type="SAM" id="SignalP"/>
    </source>
</evidence>
<evidence type="ECO:0000313" key="2">
    <source>
        <dbReference type="EMBL" id="KAH0531133.1"/>
    </source>
</evidence>
<keyword evidence="1" id="KW-0732">Signal</keyword>
<feature type="signal peptide" evidence="1">
    <location>
        <begin position="1"/>
        <end position="26"/>
    </location>
</feature>
<dbReference type="Proteomes" id="UP000826573">
    <property type="component" value="Unassembled WGS sequence"/>
</dbReference>
<comment type="caution">
    <text evidence="2">The sequence shown here is derived from an EMBL/GenBank/DDBJ whole genome shotgun (WGS) entry which is preliminary data.</text>
</comment>
<sequence>MSLFACYFPGLGRMMTVFLLAGLGVACPPPGSEFRFPKGYFRETDHERRFISILPGDGTNNLDIFANHNGKQWEDGLIPVCFDPTLTDAQVDNVSAYLRAAWNKWANAGIDAAFVLELDSPACKNLQGRTENYLWVQAAPNSGAGLSADMGNSAYGTTLNIDVSSDASHIGTDDYYDYTNSYAHELGHIMGLLHEQQNPGAWSTVHGGAAAFDSFIWNCQNLDDYAQCYNNVLEYYNGDAETAAAYMSQACTSSVLAAQYVCNPARGADEPPAFLMSYFYLPPVGGNQFIQYSTFDSQSTMLYPGQVGAVAEDKPVYTYSNGDTVGRQDPMLYPYYPPSALDAQGVRLFSPKPFDTTQYAPYFSAGSPMNAVWETSPAGTSCAADPFSDFERRRRLARSIPQAQNMTGRYLRRRRTVVDAV</sequence>
<feature type="chain" id="PRO_5040297385" evidence="1">
    <location>
        <begin position="27"/>
        <end position="421"/>
    </location>
</feature>
<evidence type="ECO:0000313" key="3">
    <source>
        <dbReference type="Proteomes" id="UP000826573"/>
    </source>
</evidence>
<proteinExistence type="predicted"/>
<reference evidence="2 3" key="1">
    <citation type="submission" date="2021-08" db="EMBL/GenBank/DDBJ databases">
        <title>The highly contiguous genome resource for Trichoderma semiorbis FJ059, a fungal antagonistic to plant pathogens.</title>
        <authorList>
            <person name="Liu T."/>
        </authorList>
    </citation>
    <scope>NUCLEOTIDE SEQUENCE [LARGE SCALE GENOMIC DNA]</scope>
    <source>
        <strain evidence="2 3">FJ059</strain>
    </source>
</reference>
<name>A0A9P8HNM0_9HYPO</name>
<protein>
    <submittedName>
        <fullName evidence="2">Uncharacterized protein</fullName>
    </submittedName>
</protein>
<dbReference type="EMBL" id="JAIMJC010000001">
    <property type="protein sequence ID" value="KAH0531133.1"/>
    <property type="molecule type" value="Genomic_DNA"/>
</dbReference>
<dbReference type="InterPro" id="IPR024079">
    <property type="entry name" value="MetalloPept_cat_dom_sf"/>
</dbReference>
<keyword evidence="3" id="KW-1185">Reference proteome</keyword>
<dbReference type="Gene3D" id="3.40.390.10">
    <property type="entry name" value="Collagenase (Catalytic Domain)"/>
    <property type="match status" value="1"/>
</dbReference>
<dbReference type="GO" id="GO:0008237">
    <property type="term" value="F:metallopeptidase activity"/>
    <property type="evidence" value="ECO:0007669"/>
    <property type="project" value="InterPro"/>
</dbReference>
<organism evidence="2 3">
    <name type="scientific">Trichoderma semiorbis</name>
    <dbReference type="NCBI Taxonomy" id="1491008"/>
    <lineage>
        <taxon>Eukaryota</taxon>
        <taxon>Fungi</taxon>
        <taxon>Dikarya</taxon>
        <taxon>Ascomycota</taxon>
        <taxon>Pezizomycotina</taxon>
        <taxon>Sordariomycetes</taxon>
        <taxon>Hypocreomycetidae</taxon>
        <taxon>Hypocreales</taxon>
        <taxon>Hypocreaceae</taxon>
        <taxon>Trichoderma</taxon>
    </lineage>
</organism>
<gene>
    <name evidence="2" type="ORF">TsFJ059_000004</name>
</gene>
<dbReference type="AlphaFoldDB" id="A0A9P8HNM0"/>